<keyword evidence="2" id="KW-1185">Reference proteome</keyword>
<protein>
    <submittedName>
        <fullName evidence="1">Uncharacterized protein</fullName>
    </submittedName>
</protein>
<sequence>MAAEDQDQNESPTPEQFLKDVQSLGNDPAPKVRKPYTITKQREKWTDEEHQSFLEALKLYGRGWRQIEEHIGTKTAVQIRSHAQKFFTKVARGVKSNGDGSSELVEIPPPRPKRKPMHPYPRKSVDTKGMTVMCNMDSSESPNDANLEQTSGSPTSVLSSFGSEALVSTPLQQRRCPSPTSCVDNVPPVRLPASKKETLYLMSDSSSEEKICNLSTQTSSGSSPLECLPSLSFDLSSKNSSSPSGIDSMEGTSVRLFGRKVVVTELPKTCSLNTVDVKMDGEDMVLEDSSMPTMNLTGVQLSLGIPVIQVEQKEGPQSMEFKPECSVQWWPFYQAPPYLYFAPVNLALMPRYAAFQQIHAADELENSGDSSTSELVNNNKNLNMAESSDQKLHYEKMGTQDSSKKGFVPYKRCLAERDLTSPVVALEEREMQRTRVCL</sequence>
<name>A0ACB9QHK6_9MYRT</name>
<organism evidence="1 2">
    <name type="scientific">Melastoma candidum</name>
    <dbReference type="NCBI Taxonomy" id="119954"/>
    <lineage>
        <taxon>Eukaryota</taxon>
        <taxon>Viridiplantae</taxon>
        <taxon>Streptophyta</taxon>
        <taxon>Embryophyta</taxon>
        <taxon>Tracheophyta</taxon>
        <taxon>Spermatophyta</taxon>
        <taxon>Magnoliopsida</taxon>
        <taxon>eudicotyledons</taxon>
        <taxon>Gunneridae</taxon>
        <taxon>Pentapetalae</taxon>
        <taxon>rosids</taxon>
        <taxon>malvids</taxon>
        <taxon>Myrtales</taxon>
        <taxon>Melastomataceae</taxon>
        <taxon>Melastomatoideae</taxon>
        <taxon>Melastomateae</taxon>
        <taxon>Melastoma</taxon>
    </lineage>
</organism>
<reference evidence="2" key="1">
    <citation type="journal article" date="2023" name="Front. Plant Sci.">
        <title>Chromosomal-level genome assembly of Melastoma candidum provides insights into trichome evolution.</title>
        <authorList>
            <person name="Zhong Y."/>
            <person name="Wu W."/>
            <person name="Sun C."/>
            <person name="Zou P."/>
            <person name="Liu Y."/>
            <person name="Dai S."/>
            <person name="Zhou R."/>
        </authorList>
    </citation>
    <scope>NUCLEOTIDE SEQUENCE [LARGE SCALE GENOMIC DNA]</scope>
</reference>
<dbReference type="Proteomes" id="UP001057402">
    <property type="component" value="Chromosome 6"/>
</dbReference>
<proteinExistence type="predicted"/>
<dbReference type="EMBL" id="CM042885">
    <property type="protein sequence ID" value="KAI4365796.1"/>
    <property type="molecule type" value="Genomic_DNA"/>
</dbReference>
<comment type="caution">
    <text evidence="1">The sequence shown here is derived from an EMBL/GenBank/DDBJ whole genome shotgun (WGS) entry which is preliminary data.</text>
</comment>
<gene>
    <name evidence="1" type="ORF">MLD38_021754</name>
</gene>
<evidence type="ECO:0000313" key="2">
    <source>
        <dbReference type="Proteomes" id="UP001057402"/>
    </source>
</evidence>
<evidence type="ECO:0000313" key="1">
    <source>
        <dbReference type="EMBL" id="KAI4365796.1"/>
    </source>
</evidence>
<accession>A0ACB9QHK6</accession>